<dbReference type="InterPro" id="IPR006612">
    <property type="entry name" value="THAP_Znf"/>
</dbReference>
<evidence type="ECO:0000256" key="1">
    <source>
        <dbReference type="ARBA" id="ARBA00022723"/>
    </source>
</evidence>
<evidence type="ECO:0000256" key="4">
    <source>
        <dbReference type="ARBA" id="ARBA00023125"/>
    </source>
</evidence>
<dbReference type="GO" id="GO:0008270">
    <property type="term" value="F:zinc ion binding"/>
    <property type="evidence" value="ECO:0007669"/>
    <property type="project" value="UniProtKB-KW"/>
</dbReference>
<evidence type="ECO:0000259" key="6">
    <source>
        <dbReference type="PROSITE" id="PS50950"/>
    </source>
</evidence>
<keyword evidence="8" id="KW-1185">Reference proteome</keyword>
<feature type="domain" description="THAP-type" evidence="6">
    <location>
        <begin position="1"/>
        <end position="99"/>
    </location>
</feature>
<gene>
    <name evidence="7" type="ORF">ILUMI_16421</name>
</gene>
<proteinExistence type="predicted"/>
<dbReference type="PROSITE" id="PS50950">
    <property type="entry name" value="ZF_THAP"/>
    <property type="match status" value="1"/>
</dbReference>
<dbReference type="PANTHER" id="PTHR46927:SF3">
    <property type="entry name" value="THAP-TYPE DOMAIN-CONTAINING PROTEIN"/>
    <property type="match status" value="1"/>
</dbReference>
<dbReference type="InterPro" id="IPR052224">
    <property type="entry name" value="THAP_domain_protein"/>
</dbReference>
<keyword evidence="4 5" id="KW-0238">DNA-binding</keyword>
<evidence type="ECO:0000256" key="2">
    <source>
        <dbReference type="ARBA" id="ARBA00022771"/>
    </source>
</evidence>
<dbReference type="AlphaFoldDB" id="A0A8K0G601"/>
<reference evidence="7" key="1">
    <citation type="submission" date="2019-08" db="EMBL/GenBank/DDBJ databases">
        <title>The genome of the North American firefly Photinus pyralis.</title>
        <authorList>
            <consortium name="Photinus pyralis genome working group"/>
            <person name="Fallon T.R."/>
            <person name="Sander Lower S.E."/>
            <person name="Weng J.-K."/>
        </authorList>
    </citation>
    <scope>NUCLEOTIDE SEQUENCE</scope>
    <source>
        <strain evidence="7">TRF0915ILg1</strain>
        <tissue evidence="7">Whole body</tissue>
    </source>
</reference>
<dbReference type="EMBL" id="VTPC01062855">
    <property type="protein sequence ID" value="KAF2889752.1"/>
    <property type="molecule type" value="Genomic_DNA"/>
</dbReference>
<keyword evidence="3" id="KW-0862">Zinc</keyword>
<dbReference type="Proteomes" id="UP000801492">
    <property type="component" value="Unassembled WGS sequence"/>
</dbReference>
<accession>A0A8K0G601</accession>
<comment type="caution">
    <text evidence="7">The sequence shown here is derived from an EMBL/GenBank/DDBJ whole genome shotgun (WGS) entry which is preliminary data.</text>
</comment>
<dbReference type="SUPFAM" id="SSF57716">
    <property type="entry name" value="Glucocorticoid receptor-like (DNA-binding domain)"/>
    <property type="match status" value="1"/>
</dbReference>
<evidence type="ECO:0000256" key="5">
    <source>
        <dbReference type="PROSITE-ProRule" id="PRU00309"/>
    </source>
</evidence>
<dbReference type="Pfam" id="PF05485">
    <property type="entry name" value="THAP"/>
    <property type="match status" value="1"/>
</dbReference>
<dbReference type="SMART" id="SM00980">
    <property type="entry name" value="THAP"/>
    <property type="match status" value="1"/>
</dbReference>
<keyword evidence="2 5" id="KW-0863">Zinc-finger</keyword>
<organism evidence="7 8">
    <name type="scientific">Ignelater luminosus</name>
    <name type="common">Cucubano</name>
    <name type="synonym">Pyrophorus luminosus</name>
    <dbReference type="NCBI Taxonomy" id="2038154"/>
    <lineage>
        <taxon>Eukaryota</taxon>
        <taxon>Metazoa</taxon>
        <taxon>Ecdysozoa</taxon>
        <taxon>Arthropoda</taxon>
        <taxon>Hexapoda</taxon>
        <taxon>Insecta</taxon>
        <taxon>Pterygota</taxon>
        <taxon>Neoptera</taxon>
        <taxon>Endopterygota</taxon>
        <taxon>Coleoptera</taxon>
        <taxon>Polyphaga</taxon>
        <taxon>Elateriformia</taxon>
        <taxon>Elateroidea</taxon>
        <taxon>Elateridae</taxon>
        <taxon>Agrypninae</taxon>
        <taxon>Pyrophorini</taxon>
        <taxon>Ignelater</taxon>
    </lineage>
</organism>
<evidence type="ECO:0000256" key="3">
    <source>
        <dbReference type="ARBA" id="ARBA00022833"/>
    </source>
</evidence>
<dbReference type="OrthoDB" id="6775288at2759"/>
<sequence>MIRRCCVPGCKSNYDSTRKENSQCITTFSFPKNEDRRKKWIKGIPRKHWTSTVSSVVCCLHFNPEDVIRHDKFLQPDGTQKEISLSHPRLTENAVPCIFPNLPKYLSTGVKRKRKDPESRREDAFQRHSAAVERFLNDDLIKDFSDFKNNFPQKVNMCKWEVKVLENCVYFFTLNYETKLTIRNCERVSEHLTVNIHLNKNELSAADLRWILPVNLKVSKWSQIINILARYQEPQKIVALKM</sequence>
<keyword evidence="1" id="KW-0479">Metal-binding</keyword>
<dbReference type="GO" id="GO:0003677">
    <property type="term" value="F:DNA binding"/>
    <property type="evidence" value="ECO:0007669"/>
    <property type="project" value="UniProtKB-UniRule"/>
</dbReference>
<evidence type="ECO:0000313" key="8">
    <source>
        <dbReference type="Proteomes" id="UP000801492"/>
    </source>
</evidence>
<dbReference type="SMART" id="SM00692">
    <property type="entry name" value="DM3"/>
    <property type="match status" value="1"/>
</dbReference>
<evidence type="ECO:0000313" key="7">
    <source>
        <dbReference type="EMBL" id="KAF2889752.1"/>
    </source>
</evidence>
<protein>
    <recommendedName>
        <fullName evidence="6">THAP-type domain-containing protein</fullName>
    </recommendedName>
</protein>
<name>A0A8K0G601_IGNLU</name>
<dbReference type="PANTHER" id="PTHR46927">
    <property type="entry name" value="AGAP005574-PA"/>
    <property type="match status" value="1"/>
</dbReference>